<feature type="domain" description="Arrestin C-terminal-like" evidence="3">
    <location>
        <begin position="253"/>
        <end position="385"/>
    </location>
</feature>
<dbReference type="InterPro" id="IPR014752">
    <property type="entry name" value="Arrestin-like_C"/>
</dbReference>
<dbReference type="Gene3D" id="2.60.40.640">
    <property type="match status" value="2"/>
</dbReference>
<organism evidence="4">
    <name type="scientific">Lichtheimia ramosa</name>
    <dbReference type="NCBI Taxonomy" id="688394"/>
    <lineage>
        <taxon>Eukaryota</taxon>
        <taxon>Fungi</taxon>
        <taxon>Fungi incertae sedis</taxon>
        <taxon>Mucoromycota</taxon>
        <taxon>Mucoromycotina</taxon>
        <taxon>Mucoromycetes</taxon>
        <taxon>Mucorales</taxon>
        <taxon>Lichtheimiaceae</taxon>
        <taxon>Lichtheimia</taxon>
    </lineage>
</organism>
<feature type="domain" description="Arrestin-like N-terminal" evidence="2">
    <location>
        <begin position="80"/>
        <end position="215"/>
    </location>
</feature>
<reference evidence="4" key="1">
    <citation type="journal article" date="2014" name="Genome Announc.">
        <title>De novo whole-genome sequence and genome annotation of Lichtheimia ramosa.</title>
        <authorList>
            <person name="Linde J."/>
            <person name="Schwartze V."/>
            <person name="Binder U."/>
            <person name="Lass-Florl C."/>
            <person name="Voigt K."/>
            <person name="Horn F."/>
        </authorList>
    </citation>
    <scope>NUCLEOTIDE SEQUENCE</scope>
    <source>
        <strain evidence="4">JMRC FSU:6197</strain>
    </source>
</reference>
<dbReference type="OrthoDB" id="9984275at2759"/>
<dbReference type="EMBL" id="LK023317">
    <property type="protein sequence ID" value="CDS05806.1"/>
    <property type="molecule type" value="Genomic_DNA"/>
</dbReference>
<dbReference type="InterPro" id="IPR050357">
    <property type="entry name" value="Arrestin_domain-protein"/>
</dbReference>
<sequence>MSHNVESPKPPPPHRPRHQHSRSQQLTSTQPSLTSRRHQQHHSISIGSGSPRGFLDHFLHQPSPPQGPVSPLPTSNTSIDIEFDGDSQVIIRPNRIVKGKVVLHAVDQLHLTRIRIKFYAEETAMIKLDDGLCQQATTTYFETEHTVWGDEMKAYAQSPWEELDAGRHEFPFTLKFPNVNYPPSVDDPPGFSIRYIWCAYADGPAGQINTMSKKRITPYRPIIAAAPDKDWTFRTTLFKDNHGSKKQHALAQVVAKLNKQCYCPDESLSMQLNTVPLNSDIKITNIAYKFRRHHQGRLATQRGTAVRLQTHELLDATIPESPISQQTSIVFSIPTLMVSPTFSSRHVRTTYDLLLRVTMEETHFLKRSTTFHCECSIPIHIANLPYDEMMRIPDLISIERYTQSKLSPFFYDQDEANSISSPPGYYAGHDRQERTVYWSMQTSPKLNSNGCSAVTPTTTTSNVSLINGNVGTGGGGLMGCSSTGHHQRGSSLPDIGEANIILSSSDEWS</sequence>
<feature type="region of interest" description="Disordered" evidence="1">
    <location>
        <begin position="1"/>
        <end position="79"/>
    </location>
</feature>
<dbReference type="Pfam" id="PF02752">
    <property type="entry name" value="Arrestin_C"/>
    <property type="match status" value="1"/>
</dbReference>
<dbReference type="InterPro" id="IPR011021">
    <property type="entry name" value="Arrestin-like_N"/>
</dbReference>
<dbReference type="GO" id="GO:0015031">
    <property type="term" value="P:protein transport"/>
    <property type="evidence" value="ECO:0007669"/>
    <property type="project" value="TreeGrafter"/>
</dbReference>
<dbReference type="Pfam" id="PF00339">
    <property type="entry name" value="Arrestin_N"/>
    <property type="match status" value="1"/>
</dbReference>
<dbReference type="GO" id="GO:0005737">
    <property type="term" value="C:cytoplasm"/>
    <property type="evidence" value="ECO:0007669"/>
    <property type="project" value="TreeGrafter"/>
</dbReference>
<name>A0A077WDR2_9FUNG</name>
<accession>A0A077WDR2</accession>
<dbReference type="InterPro" id="IPR011022">
    <property type="entry name" value="Arrestin_C-like"/>
</dbReference>
<feature type="compositionally biased region" description="Pro residues" evidence="1">
    <location>
        <begin position="62"/>
        <end position="71"/>
    </location>
</feature>
<evidence type="ECO:0000259" key="3">
    <source>
        <dbReference type="Pfam" id="PF02752"/>
    </source>
</evidence>
<proteinExistence type="predicted"/>
<dbReference type="AlphaFoldDB" id="A0A077WDR2"/>
<protein>
    <submittedName>
        <fullName evidence="4">Uncharacterized protein</fullName>
    </submittedName>
</protein>
<evidence type="ECO:0000313" key="4">
    <source>
        <dbReference type="EMBL" id="CDS05806.1"/>
    </source>
</evidence>
<dbReference type="PANTHER" id="PTHR11188:SF17">
    <property type="entry name" value="FI21816P1"/>
    <property type="match status" value="1"/>
</dbReference>
<evidence type="ECO:0000256" key="1">
    <source>
        <dbReference type="SAM" id="MobiDB-lite"/>
    </source>
</evidence>
<evidence type="ECO:0000259" key="2">
    <source>
        <dbReference type="Pfam" id="PF00339"/>
    </source>
</evidence>
<gene>
    <name evidence="4" type="ORF">LRAMOSA08334</name>
</gene>
<dbReference type="PANTHER" id="PTHR11188">
    <property type="entry name" value="ARRESTIN DOMAIN CONTAINING PROTEIN"/>
    <property type="match status" value="1"/>
</dbReference>
<feature type="compositionally biased region" description="Basic residues" evidence="1">
    <location>
        <begin position="12"/>
        <end position="21"/>
    </location>
</feature>